<gene>
    <name evidence="1" type="ORF">CYLTODRAFT_495024</name>
</gene>
<name>A0A0D7AUZ4_9AGAR</name>
<dbReference type="Proteomes" id="UP000054007">
    <property type="component" value="Unassembled WGS sequence"/>
</dbReference>
<proteinExistence type="predicted"/>
<evidence type="ECO:0000313" key="2">
    <source>
        <dbReference type="Proteomes" id="UP000054007"/>
    </source>
</evidence>
<dbReference type="EMBL" id="KN880865">
    <property type="protein sequence ID" value="KIY61820.1"/>
    <property type="molecule type" value="Genomic_DNA"/>
</dbReference>
<sequence length="124" mass="13719">MPRLTNIHGEWQITTDVEGDPEVHRTQGWPLVISEAAVAQGTDLVGWHIYLRLFINKVDSKEPGKGVNPIEQDIDCVIACLTPERKTASLNVTIPAFTSFAFGCDGDESDQIVVSARFISYDLM</sequence>
<accession>A0A0D7AUZ4</accession>
<organism evidence="1 2">
    <name type="scientific">Cylindrobasidium torrendii FP15055 ss-10</name>
    <dbReference type="NCBI Taxonomy" id="1314674"/>
    <lineage>
        <taxon>Eukaryota</taxon>
        <taxon>Fungi</taxon>
        <taxon>Dikarya</taxon>
        <taxon>Basidiomycota</taxon>
        <taxon>Agaricomycotina</taxon>
        <taxon>Agaricomycetes</taxon>
        <taxon>Agaricomycetidae</taxon>
        <taxon>Agaricales</taxon>
        <taxon>Marasmiineae</taxon>
        <taxon>Physalacriaceae</taxon>
        <taxon>Cylindrobasidium</taxon>
    </lineage>
</organism>
<evidence type="ECO:0000313" key="1">
    <source>
        <dbReference type="EMBL" id="KIY61820.1"/>
    </source>
</evidence>
<keyword evidence="2" id="KW-1185">Reference proteome</keyword>
<reference evidence="1 2" key="1">
    <citation type="journal article" date="2015" name="Fungal Genet. Biol.">
        <title>Evolution of novel wood decay mechanisms in Agaricales revealed by the genome sequences of Fistulina hepatica and Cylindrobasidium torrendii.</title>
        <authorList>
            <person name="Floudas D."/>
            <person name="Held B.W."/>
            <person name="Riley R."/>
            <person name="Nagy L.G."/>
            <person name="Koehler G."/>
            <person name="Ransdell A.S."/>
            <person name="Younus H."/>
            <person name="Chow J."/>
            <person name="Chiniquy J."/>
            <person name="Lipzen A."/>
            <person name="Tritt A."/>
            <person name="Sun H."/>
            <person name="Haridas S."/>
            <person name="LaButti K."/>
            <person name="Ohm R.A."/>
            <person name="Kues U."/>
            <person name="Blanchette R.A."/>
            <person name="Grigoriev I.V."/>
            <person name="Minto R.E."/>
            <person name="Hibbett D.S."/>
        </authorList>
    </citation>
    <scope>NUCLEOTIDE SEQUENCE [LARGE SCALE GENOMIC DNA]</scope>
    <source>
        <strain evidence="1 2">FP15055 ss-10</strain>
    </source>
</reference>
<dbReference type="AlphaFoldDB" id="A0A0D7AUZ4"/>
<protein>
    <submittedName>
        <fullName evidence="1">Uncharacterized protein</fullName>
    </submittedName>
</protein>